<keyword evidence="2" id="KW-0227">DNA damage</keyword>
<dbReference type="SUPFAM" id="SSF56672">
    <property type="entry name" value="DNA/RNA polymerases"/>
    <property type="match status" value="1"/>
</dbReference>
<dbReference type="CDD" id="cd03468">
    <property type="entry name" value="PolY_like"/>
    <property type="match status" value="1"/>
</dbReference>
<dbReference type="InterPro" id="IPR050356">
    <property type="entry name" value="SulA_CellDiv_inhibitor"/>
</dbReference>
<dbReference type="PANTHER" id="PTHR35369">
    <property type="entry name" value="BLR3025 PROTEIN-RELATED"/>
    <property type="match status" value="1"/>
</dbReference>
<organism evidence="4 5">
    <name type="scientific">Undibacterium danionis</name>
    <dbReference type="NCBI Taxonomy" id="1812100"/>
    <lineage>
        <taxon>Bacteria</taxon>
        <taxon>Pseudomonadati</taxon>
        <taxon>Pseudomonadota</taxon>
        <taxon>Betaproteobacteria</taxon>
        <taxon>Burkholderiales</taxon>
        <taxon>Oxalobacteraceae</taxon>
        <taxon>Undibacterium</taxon>
    </lineage>
</organism>
<dbReference type="PANTHER" id="PTHR35369:SF2">
    <property type="entry name" value="BLR3025 PROTEIN"/>
    <property type="match status" value="1"/>
</dbReference>
<evidence type="ECO:0000313" key="5">
    <source>
        <dbReference type="Proteomes" id="UP001589844"/>
    </source>
</evidence>
<evidence type="ECO:0000313" key="4">
    <source>
        <dbReference type="EMBL" id="MFC0349104.1"/>
    </source>
</evidence>
<comment type="similarity">
    <text evidence="1">Belongs to the DNA polymerase type-Y family.</text>
</comment>
<dbReference type="InterPro" id="IPR001126">
    <property type="entry name" value="UmuC"/>
</dbReference>
<feature type="domain" description="UmuC" evidence="3">
    <location>
        <begin position="33"/>
        <end position="146"/>
    </location>
</feature>
<evidence type="ECO:0000256" key="2">
    <source>
        <dbReference type="ARBA" id="ARBA00022763"/>
    </source>
</evidence>
<dbReference type="Proteomes" id="UP001589844">
    <property type="component" value="Unassembled WGS sequence"/>
</dbReference>
<evidence type="ECO:0000256" key="1">
    <source>
        <dbReference type="ARBA" id="ARBA00010945"/>
    </source>
</evidence>
<keyword evidence="5" id="KW-1185">Reference proteome</keyword>
<dbReference type="RefSeq" id="WP_390210456.1">
    <property type="nucleotide sequence ID" value="NZ_JBHLXJ010000004.1"/>
</dbReference>
<reference evidence="4 5" key="1">
    <citation type="submission" date="2024-09" db="EMBL/GenBank/DDBJ databases">
        <authorList>
            <person name="Sun Q."/>
            <person name="Mori K."/>
        </authorList>
    </citation>
    <scope>NUCLEOTIDE SEQUENCE [LARGE SCALE GENOMIC DNA]</scope>
    <source>
        <strain evidence="4 5">CCM 8677</strain>
    </source>
</reference>
<protein>
    <submittedName>
        <fullName evidence="4">DNA polymerase Y family protein</fullName>
    </submittedName>
</protein>
<dbReference type="Pfam" id="PF00817">
    <property type="entry name" value="IMS"/>
    <property type="match status" value="1"/>
</dbReference>
<name>A0ABV6IBB0_9BURK</name>
<dbReference type="Gene3D" id="3.30.70.270">
    <property type="match status" value="1"/>
</dbReference>
<gene>
    <name evidence="4" type="ORF">ACFFJH_04760</name>
</gene>
<proteinExistence type="inferred from homology"/>
<dbReference type="EMBL" id="JBHLXJ010000004">
    <property type="protein sequence ID" value="MFC0349104.1"/>
    <property type="molecule type" value="Genomic_DNA"/>
</dbReference>
<accession>A0ABV6IBB0</accession>
<sequence>MRMWICLHLRYLPLEALRPSWSEPGRYVLMEQDRVQIATKEARSAGVRLAMRRSGVAAVAPDAVMLDRDLHKEDSAFNTITMALLRFTPEVTYADDFCVLLDVTASLNLFRGPLSICRHIKQCVRMLGFTATMGTAPTAMGAYLLSRAPIGKKYSQLRRTIQSKTMERRLNRLPVLLLPYAPAYFEWLQGIGCDSIGQLRKLPRAGLQRRTHQSLLDAMDKAFGMAPELFEWIKTPLSFSARMETHDRIEHAEALLFGVKRLLLQLVGWLVSLQKAASRFVLYLEHERGRTAVAPTSLEIALAEPAWHEEHLIRLIRERLGRLELTAPVIALRLEVLQLLEMLPPTDSLFPEPGGSPEDHNRLLELLVARLGKDNVLTLAPVPDHRPELANCWVSVTASKTSQASKHNIDVTDLERPFWLLENPIQLMMRDDRPFYNSTLKIIKGPERIESGWFDDAMAARDYYIAQASDSTCYWIYLERSADPRWFLHGLFA</sequence>
<dbReference type="InterPro" id="IPR043502">
    <property type="entry name" value="DNA/RNA_pol_sf"/>
</dbReference>
<dbReference type="InterPro" id="IPR043128">
    <property type="entry name" value="Rev_trsase/Diguanyl_cyclase"/>
</dbReference>
<dbReference type="Gene3D" id="3.40.1170.60">
    <property type="match status" value="1"/>
</dbReference>
<evidence type="ECO:0000259" key="3">
    <source>
        <dbReference type="Pfam" id="PF00817"/>
    </source>
</evidence>
<comment type="caution">
    <text evidence="4">The sequence shown here is derived from an EMBL/GenBank/DDBJ whole genome shotgun (WGS) entry which is preliminary data.</text>
</comment>